<dbReference type="RefSeq" id="WP_242949356.1">
    <property type="nucleotide sequence ID" value="NZ_FOXO01000008.1"/>
</dbReference>
<dbReference type="Proteomes" id="UP000182624">
    <property type="component" value="Unassembled WGS sequence"/>
</dbReference>
<dbReference type="Gene3D" id="3.40.50.300">
    <property type="entry name" value="P-loop containing nucleotide triphosphate hydrolases"/>
    <property type="match status" value="1"/>
</dbReference>
<reference evidence="2" key="1">
    <citation type="submission" date="2016-10" db="EMBL/GenBank/DDBJ databases">
        <authorList>
            <person name="Varghese N."/>
            <person name="Submissions S."/>
        </authorList>
    </citation>
    <scope>NUCLEOTIDE SEQUENCE [LARGE SCALE GENOMIC DNA]</scope>
    <source>
        <strain evidence="2">P18</strain>
    </source>
</reference>
<evidence type="ECO:0000313" key="2">
    <source>
        <dbReference type="Proteomes" id="UP000182624"/>
    </source>
</evidence>
<dbReference type="GO" id="GO:0009236">
    <property type="term" value="P:cobalamin biosynthetic process"/>
    <property type="evidence" value="ECO:0007669"/>
    <property type="project" value="InterPro"/>
</dbReference>
<dbReference type="InterPro" id="IPR037010">
    <property type="entry name" value="VitB12-dep_Met_synth_activ_sf"/>
</dbReference>
<dbReference type="GO" id="GO:0008705">
    <property type="term" value="F:methionine synthase activity"/>
    <property type="evidence" value="ECO:0007669"/>
    <property type="project" value="InterPro"/>
</dbReference>
<dbReference type="InterPro" id="IPR027417">
    <property type="entry name" value="P-loop_NTPase"/>
</dbReference>
<organism evidence="1 2">
    <name type="scientific">Butyrivibrio proteoclasticus</name>
    <dbReference type="NCBI Taxonomy" id="43305"/>
    <lineage>
        <taxon>Bacteria</taxon>
        <taxon>Bacillati</taxon>
        <taxon>Bacillota</taxon>
        <taxon>Clostridia</taxon>
        <taxon>Lachnospirales</taxon>
        <taxon>Lachnospiraceae</taxon>
        <taxon>Butyrivibrio</taxon>
    </lineage>
</organism>
<dbReference type="AlphaFoldDB" id="A0A1I5T831"/>
<accession>A0A1I5T831</accession>
<gene>
    <name evidence="1" type="ORF">SAMN04487928_10846</name>
</gene>
<dbReference type="InterPro" id="IPR003724">
    <property type="entry name" value="CblAdoTrfase_CobA"/>
</dbReference>
<dbReference type="SUPFAM" id="SSF52540">
    <property type="entry name" value="P-loop containing nucleoside triphosphate hydrolases"/>
    <property type="match status" value="1"/>
</dbReference>
<name>A0A1I5T831_9FIRM</name>
<sequence>MTFEPIEVSLDEGCIDAFIRRYHFNDNEKAEIIRIYRKIAPRVHAIFHHIIEEDEEGKKSALVVASLGRAIDEFQNNLLEKGNIQEAYIVDCLGLDFLSLAYEKIDERLHESTGLYAGGYQFAGSDDFPLESIPEAMKKLGQKKIRYNDAFVLVPKKSVVFRTQLFEKQQEKHSKCSSCSSEKCVYRTSEYAGATRVLKDNADVKIDLSKEKRENMGDGDKRAKGLIHLYTGDGKGKTTASIGLAIRAAGSGKKVVFTQFMKGRQTSELNSFDELENIKVIRSSKNLGWFKKDDPDSVLAFTTEHNRILDNIENLVEKGQCDVLIMDEATYPYNYGIIDKDRFEALILNKPAYMEIVLTGRNAPDFFIDNADYITEMKKIRHPYDGGIEARLGIEY</sequence>
<keyword evidence="1" id="KW-0808">Transferase</keyword>
<keyword evidence="2" id="KW-1185">Reference proteome</keyword>
<evidence type="ECO:0000313" key="1">
    <source>
        <dbReference type="EMBL" id="SFP78827.1"/>
    </source>
</evidence>
<dbReference type="PANTHER" id="PTHR46638">
    <property type="entry name" value="CORRINOID ADENOSYLTRANSFERASE"/>
    <property type="match status" value="1"/>
</dbReference>
<dbReference type="GO" id="GO:0005524">
    <property type="term" value="F:ATP binding"/>
    <property type="evidence" value="ECO:0007669"/>
    <property type="project" value="InterPro"/>
</dbReference>
<dbReference type="Pfam" id="PF02572">
    <property type="entry name" value="CobA_CobO_BtuR"/>
    <property type="match status" value="1"/>
</dbReference>
<dbReference type="PANTHER" id="PTHR46638:SF1">
    <property type="entry name" value="CORRINOID ADENOSYLTRANSFERASE"/>
    <property type="match status" value="1"/>
</dbReference>
<dbReference type="GO" id="GO:0008817">
    <property type="term" value="F:corrinoid adenosyltransferase activity"/>
    <property type="evidence" value="ECO:0007669"/>
    <property type="project" value="InterPro"/>
</dbReference>
<dbReference type="SUPFAM" id="SSF56507">
    <property type="entry name" value="Methionine synthase activation domain-like"/>
    <property type="match status" value="1"/>
</dbReference>
<protein>
    <submittedName>
        <fullName evidence="1">Cob(I)alamin adenosyltransferase</fullName>
    </submittedName>
</protein>
<proteinExistence type="predicted"/>
<dbReference type="Gene3D" id="3.40.109.40">
    <property type="match status" value="1"/>
</dbReference>
<dbReference type="EMBL" id="FOXO01000008">
    <property type="protein sequence ID" value="SFP78827.1"/>
    <property type="molecule type" value="Genomic_DNA"/>
</dbReference>